<reference evidence="1 2" key="1">
    <citation type="submission" date="2018-08" db="EMBL/GenBank/DDBJ databases">
        <title>A genome reference for cultivated species of the human gut microbiota.</title>
        <authorList>
            <person name="Zou Y."/>
            <person name="Xue W."/>
            <person name="Luo G."/>
        </authorList>
    </citation>
    <scope>NUCLEOTIDE SEQUENCE [LARGE SCALE GENOMIC DNA]</scope>
    <source>
        <strain evidence="1 2">AF31-17AC</strain>
    </source>
</reference>
<dbReference type="EMBL" id="QRQO01000031">
    <property type="protein sequence ID" value="RHN11835.1"/>
    <property type="molecule type" value="Genomic_DNA"/>
</dbReference>
<proteinExistence type="predicted"/>
<gene>
    <name evidence="1" type="ORF">DWZ29_10815</name>
</gene>
<dbReference type="AlphaFoldDB" id="A0A415U0W4"/>
<organism evidence="1 2">
    <name type="scientific">Anaerobutyricum hallii</name>
    <dbReference type="NCBI Taxonomy" id="39488"/>
    <lineage>
        <taxon>Bacteria</taxon>
        <taxon>Bacillati</taxon>
        <taxon>Bacillota</taxon>
        <taxon>Clostridia</taxon>
        <taxon>Lachnospirales</taxon>
        <taxon>Lachnospiraceae</taxon>
        <taxon>Anaerobutyricum</taxon>
    </lineage>
</organism>
<evidence type="ECO:0000313" key="2">
    <source>
        <dbReference type="Proteomes" id="UP000283700"/>
    </source>
</evidence>
<dbReference type="Proteomes" id="UP000283700">
    <property type="component" value="Unassembled WGS sequence"/>
</dbReference>
<evidence type="ECO:0000313" key="1">
    <source>
        <dbReference type="EMBL" id="RHN11835.1"/>
    </source>
</evidence>
<dbReference type="RefSeq" id="WP_118486230.1">
    <property type="nucleotide sequence ID" value="NZ_DBFEEN010000129.1"/>
</dbReference>
<sequence length="77" mass="9144">MKFILIHTDGYSIDCDDSYKTIDEARQEMNRQYNENIPIGGLVPEWEDMSFINDDDATLYTNGEEVHIWRIYHEKIS</sequence>
<accession>A0A415U0W4</accession>
<protein>
    <submittedName>
        <fullName evidence="1">Uncharacterized protein</fullName>
    </submittedName>
</protein>
<name>A0A415U0W4_9FIRM</name>
<comment type="caution">
    <text evidence="1">The sequence shown here is derived from an EMBL/GenBank/DDBJ whole genome shotgun (WGS) entry which is preliminary data.</text>
</comment>